<feature type="signal peptide" evidence="2">
    <location>
        <begin position="1"/>
        <end position="18"/>
    </location>
</feature>
<keyword evidence="5" id="KW-1185">Reference proteome</keyword>
<comment type="caution">
    <text evidence="4">The sequence shown here is derived from an EMBL/GenBank/DDBJ whole genome shotgun (WGS) entry which is preliminary data.</text>
</comment>
<evidence type="ECO:0000259" key="3">
    <source>
        <dbReference type="Pfam" id="PF18962"/>
    </source>
</evidence>
<dbReference type="InterPro" id="IPR032675">
    <property type="entry name" value="LRR_dom_sf"/>
</dbReference>
<feature type="domain" description="Secretion system C-terminal sorting" evidence="3">
    <location>
        <begin position="220"/>
        <end position="285"/>
    </location>
</feature>
<name>A0ABU1A0B4_9FLAO</name>
<gene>
    <name evidence="4" type="ORF">RBU60_02540</name>
</gene>
<organism evidence="4 5">
    <name type="scientific">Mesonia profundi</name>
    <dbReference type="NCBI Taxonomy" id="3070998"/>
    <lineage>
        <taxon>Bacteria</taxon>
        <taxon>Pseudomonadati</taxon>
        <taxon>Bacteroidota</taxon>
        <taxon>Flavobacteriia</taxon>
        <taxon>Flavobacteriales</taxon>
        <taxon>Flavobacteriaceae</taxon>
        <taxon>Mesonia</taxon>
    </lineage>
</organism>
<dbReference type="SUPFAM" id="SSF52058">
    <property type="entry name" value="L domain-like"/>
    <property type="match status" value="1"/>
</dbReference>
<dbReference type="RefSeq" id="WP_308863088.1">
    <property type="nucleotide sequence ID" value="NZ_JAVHUL010000004.1"/>
</dbReference>
<feature type="chain" id="PRO_5047100374" evidence="2">
    <location>
        <begin position="19"/>
        <end position="287"/>
    </location>
</feature>
<dbReference type="EMBL" id="JAVHUL010000004">
    <property type="protein sequence ID" value="MDQ7916438.1"/>
    <property type="molecule type" value="Genomic_DNA"/>
</dbReference>
<dbReference type="Pfam" id="PF18962">
    <property type="entry name" value="Por_Secre_tail"/>
    <property type="match status" value="1"/>
</dbReference>
<evidence type="ECO:0000313" key="5">
    <source>
        <dbReference type="Proteomes" id="UP001230915"/>
    </source>
</evidence>
<keyword evidence="1 2" id="KW-0732">Signal</keyword>
<dbReference type="InterPro" id="IPR026444">
    <property type="entry name" value="Secre_tail"/>
</dbReference>
<dbReference type="Gene3D" id="3.80.10.10">
    <property type="entry name" value="Ribonuclease Inhibitor"/>
    <property type="match status" value="1"/>
</dbReference>
<protein>
    <submittedName>
        <fullName evidence="4">T9SS type A sorting domain-containing protein</fullName>
    </submittedName>
</protein>
<accession>A0ABU1A0B4</accession>
<evidence type="ECO:0000256" key="1">
    <source>
        <dbReference type="ARBA" id="ARBA00022729"/>
    </source>
</evidence>
<proteinExistence type="predicted"/>
<evidence type="ECO:0000313" key="4">
    <source>
        <dbReference type="EMBL" id="MDQ7916438.1"/>
    </source>
</evidence>
<sequence>MKTTLLFLFGIFSISISAQTTSIPDEGFEQALIDLGIDSDQSINGQVLTSDIANVTDLDLLDSNIQDPSLIHSIAGIEDFVSLKVLDMSYLYGVDNGGTLDLSSLIDLEEFYMKGGEIEGADYEVVILDNNPNLNIIDVNENYLLKILRLKGGDLAIGDLTLDFGSEFRENNPICVEVTNASQAENQQDIYSNWITYGIYEYSENCVLSSENFSRIKVQLYPNPTAQQFQFQTLEEIKEVKVFSLNGKEVLKYTTQNTYDVSQLPVGVYFVQIFATEGAATQKLIKN</sequence>
<dbReference type="NCBIfam" id="TIGR04183">
    <property type="entry name" value="Por_Secre_tail"/>
    <property type="match status" value="1"/>
</dbReference>
<reference evidence="4 5" key="1">
    <citation type="submission" date="2023-08" db="EMBL/GenBank/DDBJ databases">
        <title>Mesonia sp. MT50, isolated from deep-sea sediment of the Mariana Trench.</title>
        <authorList>
            <person name="Fu H."/>
        </authorList>
    </citation>
    <scope>NUCLEOTIDE SEQUENCE [LARGE SCALE GENOMIC DNA]</scope>
    <source>
        <strain evidence="4 5">MT50</strain>
    </source>
</reference>
<evidence type="ECO:0000256" key="2">
    <source>
        <dbReference type="SAM" id="SignalP"/>
    </source>
</evidence>
<dbReference type="Proteomes" id="UP001230915">
    <property type="component" value="Unassembled WGS sequence"/>
</dbReference>